<comment type="similarity">
    <text evidence="10">Belongs to the SGF11 family.</text>
</comment>
<keyword evidence="5" id="KW-0156">Chromatin regulator</keyword>
<evidence type="ECO:0000256" key="3">
    <source>
        <dbReference type="ARBA" id="ARBA00022771"/>
    </source>
</evidence>
<accession>I2GUN8</accession>
<evidence type="ECO:0000256" key="8">
    <source>
        <dbReference type="ARBA" id="ARBA00023163"/>
    </source>
</evidence>
<dbReference type="GO" id="GO:0008047">
    <property type="term" value="F:enzyme activator activity"/>
    <property type="evidence" value="ECO:0007669"/>
    <property type="project" value="EnsemblFungi"/>
</dbReference>
<dbReference type="InParanoid" id="I2GUN8"/>
<keyword evidence="6" id="KW-0805">Transcription regulation</keyword>
<evidence type="ECO:0000256" key="5">
    <source>
        <dbReference type="ARBA" id="ARBA00022853"/>
    </source>
</evidence>
<proteinExistence type="inferred from homology"/>
<dbReference type="KEGG" id="tbl:TBLA_0A00400"/>
<dbReference type="EMBL" id="HE806316">
    <property type="protein sequence ID" value="CCH57840.1"/>
    <property type="molecule type" value="Genomic_DNA"/>
</dbReference>
<evidence type="ECO:0000256" key="9">
    <source>
        <dbReference type="ARBA" id="ARBA00023242"/>
    </source>
</evidence>
<protein>
    <recommendedName>
        <fullName evidence="10">SAGA-associated factor 11</fullName>
    </recommendedName>
</protein>
<dbReference type="GO" id="GO:0006325">
    <property type="term" value="P:chromatin organization"/>
    <property type="evidence" value="ECO:0007669"/>
    <property type="project" value="UniProtKB-KW"/>
</dbReference>
<gene>
    <name evidence="11" type="primary">TBLA0A00400</name>
    <name evidence="11" type="ORF">TBLA_0A00400</name>
</gene>
<evidence type="ECO:0000313" key="12">
    <source>
        <dbReference type="Proteomes" id="UP000002866"/>
    </source>
</evidence>
<keyword evidence="7 10" id="KW-0010">Activator</keyword>
<keyword evidence="2" id="KW-0479">Metal-binding</keyword>
<dbReference type="Pfam" id="PF08209">
    <property type="entry name" value="Sgf11"/>
    <property type="match status" value="1"/>
</dbReference>
<evidence type="ECO:0000256" key="2">
    <source>
        <dbReference type="ARBA" id="ARBA00022723"/>
    </source>
</evidence>
<dbReference type="AlphaFoldDB" id="I2GUN8"/>
<dbReference type="GO" id="GO:0008270">
    <property type="term" value="F:zinc ion binding"/>
    <property type="evidence" value="ECO:0007669"/>
    <property type="project" value="UniProtKB-KW"/>
</dbReference>
<organism evidence="11 12">
    <name type="scientific">Henningerozyma blattae (strain ATCC 34711 / CBS 6284 / DSM 70876 / NBRC 10599 / NRRL Y-10934 / UCD 77-7)</name>
    <name type="common">Yeast</name>
    <name type="synonym">Tetrapisispora blattae</name>
    <dbReference type="NCBI Taxonomy" id="1071380"/>
    <lineage>
        <taxon>Eukaryota</taxon>
        <taxon>Fungi</taxon>
        <taxon>Dikarya</taxon>
        <taxon>Ascomycota</taxon>
        <taxon>Saccharomycotina</taxon>
        <taxon>Saccharomycetes</taxon>
        <taxon>Saccharomycetales</taxon>
        <taxon>Saccharomycetaceae</taxon>
        <taxon>Henningerozyma</taxon>
    </lineage>
</organism>
<comment type="subunit">
    <text evidence="10">Component of the 1.8 MDa SAGA transcription coactivator-HAT complex. SAGA is built of 5 distinct domains with specialized functions. Within the SAGA complex, SUS1, SGF11, SGF73 and UBP8 form an additional subcomplex of SAGA called the DUB module (deubiquitination module). Interacts directly with SGF73, SUS1 and UBP8.</text>
</comment>
<evidence type="ECO:0000313" key="11">
    <source>
        <dbReference type="EMBL" id="CCH57840.1"/>
    </source>
</evidence>
<dbReference type="GO" id="GO:0046695">
    <property type="term" value="C:SLIK (SAGA-like) complex"/>
    <property type="evidence" value="ECO:0007669"/>
    <property type="project" value="EnsemblFungi"/>
</dbReference>
<keyword evidence="3" id="KW-0863">Zinc-finger</keyword>
<dbReference type="STRING" id="1071380.I2GUN8"/>
<dbReference type="HOGENOM" id="CLU_2320099_0_0_1"/>
<dbReference type="FunCoup" id="I2GUN8">
    <property type="interactions" value="318"/>
</dbReference>
<dbReference type="GO" id="GO:0000124">
    <property type="term" value="C:SAGA complex"/>
    <property type="evidence" value="ECO:0007669"/>
    <property type="project" value="EnsemblFungi"/>
</dbReference>
<name>I2GUN8_HENB6</name>
<evidence type="ECO:0000256" key="4">
    <source>
        <dbReference type="ARBA" id="ARBA00022833"/>
    </source>
</evidence>
<comment type="function">
    <text evidence="10">Functions as component of the transcription regulatory histone acetylation (HAT) complex SAGA. At the promoters, SAGA is required for recruitment of the basal transcription machinery. It influences RNA polymerase II transcriptional activity through different activities such as TBP interaction and promoter selectivity, interaction with transcription activators, and chromatin modification through histone acetylation and deubiquitination. SAGA acetylates nucleosomal histone H3 to some extent (to form H3K9ac, H3K14ac, H3K18ac and H3K23ac). SAGA interacts with DNA via upstream activating sequences (UASs). Involved in transcriptional regulation of a subset of SAGA-regulated genes. Within the SAGA complex, participates in a subcomplex, that specifically deubiquitinates histones H2B.</text>
</comment>
<dbReference type="Proteomes" id="UP000002866">
    <property type="component" value="Chromosome 1"/>
</dbReference>
<keyword evidence="8" id="KW-0804">Transcription</keyword>
<dbReference type="OrthoDB" id="21557at2759"/>
<reference evidence="11 12" key="1">
    <citation type="journal article" date="2011" name="Proc. Natl. Acad. Sci. U.S.A.">
        <title>Evolutionary erosion of yeast sex chromosomes by mating-type switching accidents.</title>
        <authorList>
            <person name="Gordon J.L."/>
            <person name="Armisen D."/>
            <person name="Proux-Wera E."/>
            <person name="Oheigeartaigh S.S."/>
            <person name="Byrne K.P."/>
            <person name="Wolfe K.H."/>
        </authorList>
    </citation>
    <scope>NUCLEOTIDE SEQUENCE [LARGE SCALE GENOMIC DNA]</scope>
    <source>
        <strain evidence="12">ATCC 34711 / CBS 6284 / DSM 70876 / NBRC 10599 / NRRL Y-10934 / UCD 77-7</strain>
    </source>
</reference>
<evidence type="ECO:0000256" key="7">
    <source>
        <dbReference type="ARBA" id="ARBA00023159"/>
    </source>
</evidence>
<comment type="subcellular location">
    <subcellularLocation>
        <location evidence="1 10">Nucleus</location>
    </subcellularLocation>
</comment>
<sequence length="91" mass="10369">MSTTTTMSTSAIANDLFDNLFSTYLQNIISLELNNQKIIQLRYQLANSEEIKLNANPSDNVYLSCKHCKRDVSSNRFAAHLQRCLSRGARR</sequence>
<dbReference type="GO" id="GO:0071819">
    <property type="term" value="C:DUBm complex"/>
    <property type="evidence" value="ECO:0007669"/>
    <property type="project" value="EnsemblFungi"/>
</dbReference>
<evidence type="ECO:0000256" key="1">
    <source>
        <dbReference type="ARBA" id="ARBA00004123"/>
    </source>
</evidence>
<dbReference type="eggNOG" id="KOG2612">
    <property type="taxonomic scope" value="Eukaryota"/>
</dbReference>
<evidence type="ECO:0000256" key="6">
    <source>
        <dbReference type="ARBA" id="ARBA00023015"/>
    </source>
</evidence>
<dbReference type="GeneID" id="14493223"/>
<keyword evidence="9" id="KW-0539">Nucleus</keyword>
<dbReference type="GO" id="GO:0006357">
    <property type="term" value="P:regulation of transcription by RNA polymerase II"/>
    <property type="evidence" value="ECO:0007669"/>
    <property type="project" value="EnsemblFungi"/>
</dbReference>
<keyword evidence="4" id="KW-0862">Zinc</keyword>
<dbReference type="InterPro" id="IPR013246">
    <property type="entry name" value="SAGA_su_Sgf11"/>
</dbReference>
<keyword evidence="12" id="KW-1185">Reference proteome</keyword>
<evidence type="ECO:0000256" key="10">
    <source>
        <dbReference type="RuleBase" id="RU261113"/>
    </source>
</evidence>
<dbReference type="RefSeq" id="XP_004177359.1">
    <property type="nucleotide sequence ID" value="XM_004177311.1"/>
</dbReference>
<dbReference type="Gene3D" id="3.30.160.60">
    <property type="entry name" value="Classic Zinc Finger"/>
    <property type="match status" value="1"/>
</dbReference>